<comment type="caution">
    <text evidence="1">The sequence shown here is derived from an EMBL/GenBank/DDBJ whole genome shotgun (WGS) entry which is preliminary data.</text>
</comment>
<proteinExistence type="predicted"/>
<sequence length="92" mass="10266">MKLFEVKSKAKSKFQKLEGNKKPLADEERAECMKRKATWNHGPNGGETPAVWKSVDKKGTVTYVTNTHRAYNAAPTLKGAINKYHSFIKGTA</sequence>
<gene>
    <name evidence="1" type="ORF">LCGC14_1536270</name>
</gene>
<protein>
    <submittedName>
        <fullName evidence="1">Uncharacterized protein</fullName>
    </submittedName>
</protein>
<evidence type="ECO:0000313" key="1">
    <source>
        <dbReference type="EMBL" id="KKM60991.1"/>
    </source>
</evidence>
<reference evidence="1" key="1">
    <citation type="journal article" date="2015" name="Nature">
        <title>Complex archaea that bridge the gap between prokaryotes and eukaryotes.</title>
        <authorList>
            <person name="Spang A."/>
            <person name="Saw J.H."/>
            <person name="Jorgensen S.L."/>
            <person name="Zaremba-Niedzwiedzka K."/>
            <person name="Martijn J."/>
            <person name="Lind A.E."/>
            <person name="van Eijk R."/>
            <person name="Schleper C."/>
            <person name="Guy L."/>
            <person name="Ettema T.J."/>
        </authorList>
    </citation>
    <scope>NUCLEOTIDE SEQUENCE</scope>
</reference>
<dbReference type="AlphaFoldDB" id="A0A0F9JFB7"/>
<accession>A0A0F9JFB7</accession>
<dbReference type="EMBL" id="LAZR01011573">
    <property type="protein sequence ID" value="KKM60991.1"/>
    <property type="molecule type" value="Genomic_DNA"/>
</dbReference>
<name>A0A0F9JFB7_9ZZZZ</name>
<organism evidence="1">
    <name type="scientific">marine sediment metagenome</name>
    <dbReference type="NCBI Taxonomy" id="412755"/>
    <lineage>
        <taxon>unclassified sequences</taxon>
        <taxon>metagenomes</taxon>
        <taxon>ecological metagenomes</taxon>
    </lineage>
</organism>